<dbReference type="STRING" id="1642647.PSM36_0308"/>
<proteinExistence type="predicted"/>
<evidence type="ECO:0000313" key="4">
    <source>
        <dbReference type="EMBL" id="SCD19142.1"/>
    </source>
</evidence>
<dbReference type="InterPro" id="IPR007721">
    <property type="entry name" value="RbsD_FucU"/>
</dbReference>
<name>A0A1R3SZB7_9BACT</name>
<dbReference type="KEGG" id="psac:PSM36_0308"/>
<dbReference type="GO" id="GO:0062193">
    <property type="term" value="F:D-ribose pyranase activity"/>
    <property type="evidence" value="ECO:0007669"/>
    <property type="project" value="UniProtKB-EC"/>
</dbReference>
<sequence>MLKGISPLISPELLAVLARMGHGDEIVFADAHFPAESFNGRVLRADGLRIPDLLAAILPLFELDTYVPHPLVMMDAVEGDTLDPNVEKAYLESIRITNPDVAPIERINRFAFYERAKSAFAVVITGEIAKYGNIILKKGVTPLD</sequence>
<dbReference type="InterPro" id="IPR050443">
    <property type="entry name" value="RbsD/FucU_mutarotase"/>
</dbReference>
<comment type="catalytic activity">
    <reaction evidence="1">
        <text>beta-D-ribopyranose = beta-D-ribofuranose</text>
        <dbReference type="Rhea" id="RHEA:25432"/>
        <dbReference type="ChEBI" id="CHEBI:27476"/>
        <dbReference type="ChEBI" id="CHEBI:47002"/>
        <dbReference type="EC" id="5.4.99.62"/>
    </reaction>
</comment>
<evidence type="ECO:0000256" key="2">
    <source>
        <dbReference type="ARBA" id="ARBA00023235"/>
    </source>
</evidence>
<dbReference type="RefSeq" id="WP_076928486.1">
    <property type="nucleotide sequence ID" value="NZ_LT605205.1"/>
</dbReference>
<evidence type="ECO:0000313" key="5">
    <source>
        <dbReference type="Proteomes" id="UP000187464"/>
    </source>
</evidence>
<dbReference type="Proteomes" id="UP000187464">
    <property type="component" value="Chromosome I"/>
</dbReference>
<dbReference type="GO" id="GO:0036373">
    <property type="term" value="F:L-fucose mutarotase activity"/>
    <property type="evidence" value="ECO:0007669"/>
    <property type="project" value="UniProtKB-EC"/>
</dbReference>
<dbReference type="GO" id="GO:0042806">
    <property type="term" value="F:fucose binding"/>
    <property type="evidence" value="ECO:0007669"/>
    <property type="project" value="TreeGrafter"/>
</dbReference>
<accession>A0A1R3SZB7</accession>
<evidence type="ECO:0000256" key="3">
    <source>
        <dbReference type="ARBA" id="ARBA00036324"/>
    </source>
</evidence>
<keyword evidence="5" id="KW-1185">Reference proteome</keyword>
<dbReference type="GO" id="GO:0006004">
    <property type="term" value="P:fucose metabolic process"/>
    <property type="evidence" value="ECO:0007669"/>
    <property type="project" value="TreeGrafter"/>
</dbReference>
<keyword evidence="2" id="KW-0413">Isomerase</keyword>
<comment type="catalytic activity">
    <reaction evidence="3">
        <text>alpha-L-fucose = beta-L-fucose</text>
        <dbReference type="Rhea" id="RHEA:25580"/>
        <dbReference type="ChEBI" id="CHEBI:42548"/>
        <dbReference type="ChEBI" id="CHEBI:42589"/>
        <dbReference type="EC" id="5.1.3.29"/>
    </reaction>
</comment>
<dbReference type="SUPFAM" id="SSF102546">
    <property type="entry name" value="RbsD-like"/>
    <property type="match status" value="1"/>
</dbReference>
<dbReference type="Gene3D" id="3.40.1650.10">
    <property type="entry name" value="RbsD-like domain"/>
    <property type="match status" value="1"/>
</dbReference>
<dbReference type="AlphaFoldDB" id="A0A1R3SZB7"/>
<dbReference type="InterPro" id="IPR023750">
    <property type="entry name" value="RbsD-like_sf"/>
</dbReference>
<protein>
    <submittedName>
        <fullName evidence="4">L-fucose mutarotase/ribose pyranase</fullName>
    </submittedName>
</protein>
<dbReference type="NCBIfam" id="NF011949">
    <property type="entry name" value="PRK15420.1"/>
    <property type="match status" value="1"/>
</dbReference>
<dbReference type="PANTHER" id="PTHR31690">
    <property type="entry name" value="FUCOSE MUTAROTASE"/>
    <property type="match status" value="1"/>
</dbReference>
<reference evidence="4 5" key="1">
    <citation type="submission" date="2016-08" db="EMBL/GenBank/DDBJ databases">
        <authorList>
            <person name="Seilhamer J.J."/>
        </authorList>
    </citation>
    <scope>NUCLEOTIDE SEQUENCE [LARGE SCALE GENOMIC DNA]</scope>
    <source>
        <strain evidence="4">M3/6</strain>
    </source>
</reference>
<gene>
    <name evidence="4" type="ORF">PSM36_0308</name>
</gene>
<evidence type="ECO:0000256" key="1">
    <source>
        <dbReference type="ARBA" id="ARBA00000223"/>
    </source>
</evidence>
<dbReference type="Pfam" id="PF05025">
    <property type="entry name" value="RbsD_FucU"/>
    <property type="match status" value="1"/>
</dbReference>
<organism evidence="4 5">
    <name type="scientific">Proteiniphilum saccharofermentans</name>
    <dbReference type="NCBI Taxonomy" id="1642647"/>
    <lineage>
        <taxon>Bacteria</taxon>
        <taxon>Pseudomonadati</taxon>
        <taxon>Bacteroidota</taxon>
        <taxon>Bacteroidia</taxon>
        <taxon>Bacteroidales</taxon>
        <taxon>Dysgonomonadaceae</taxon>
        <taxon>Proteiniphilum</taxon>
    </lineage>
</organism>
<dbReference type="EMBL" id="LT605205">
    <property type="protein sequence ID" value="SCD19142.1"/>
    <property type="molecule type" value="Genomic_DNA"/>
</dbReference>
<dbReference type="PANTHER" id="PTHR31690:SF4">
    <property type="entry name" value="FUCOSE MUTAROTASE"/>
    <property type="match status" value="1"/>
</dbReference>